<evidence type="ECO:0000313" key="8">
    <source>
        <dbReference type="EMBL" id="PRW58087.1"/>
    </source>
</evidence>
<evidence type="ECO:0000256" key="4">
    <source>
        <dbReference type="ARBA" id="ARBA00023242"/>
    </source>
</evidence>
<evidence type="ECO:0000256" key="5">
    <source>
        <dbReference type="ARBA" id="ARBA00024026"/>
    </source>
</evidence>
<dbReference type="InterPro" id="IPR037503">
    <property type="entry name" value="Fcf1_PIN"/>
</dbReference>
<dbReference type="GO" id="GO:0032040">
    <property type="term" value="C:small-subunit processome"/>
    <property type="evidence" value="ECO:0007669"/>
    <property type="project" value="InterPro"/>
</dbReference>
<dbReference type="SMART" id="SM00670">
    <property type="entry name" value="PINc"/>
    <property type="match status" value="1"/>
</dbReference>
<protein>
    <submittedName>
        <fullName evidence="8">rRNA-processing FCF1-like protein</fullName>
    </submittedName>
</protein>
<keyword evidence="3" id="KW-0698">rRNA processing</keyword>
<dbReference type="InterPro" id="IPR002716">
    <property type="entry name" value="PIN_dom"/>
</dbReference>
<dbReference type="InterPro" id="IPR006984">
    <property type="entry name" value="Fcf1/UTP23"/>
</dbReference>
<dbReference type="SUPFAM" id="SSF88723">
    <property type="entry name" value="PIN domain-like"/>
    <property type="match status" value="1"/>
</dbReference>
<evidence type="ECO:0000256" key="3">
    <source>
        <dbReference type="ARBA" id="ARBA00022552"/>
    </source>
</evidence>
<dbReference type="FunFam" id="3.40.50.1010:FF:000004">
    <property type="entry name" value="rRNA-processing protein FCF1 homolog"/>
    <property type="match status" value="1"/>
</dbReference>
<comment type="subcellular location">
    <subcellularLocation>
        <location evidence="1">Nucleus</location>
        <location evidence="1">Nucleolus</location>
    </subcellularLocation>
</comment>
<dbReference type="CDD" id="cd09864">
    <property type="entry name" value="PIN_Fcf1-like"/>
    <property type="match status" value="1"/>
</dbReference>
<dbReference type="PANTHER" id="PTHR12416">
    <property type="entry name" value="RRNA-PROCESSING PROTEIN UTP23 HOMOLOG"/>
    <property type="match status" value="1"/>
</dbReference>
<sequence>MGKAKKTRKFAEVKRMINPKDLKPPKPKKKEEEDVRHVDKTPAALFFRYNTQLGPPYQVIIDTNFINFSIRNKIDLVKGMMDCLYAECTPMITDCVLAELEKLGQKYRVALKIAKDPRIERLPCTHKGTYADDCICERVKQHRCYIVATCDRDLRRRIRKIPGVPIMYIQSHRYSIERLPEATMGGAPRQ</sequence>
<dbReference type="GO" id="GO:0006364">
    <property type="term" value="P:rRNA processing"/>
    <property type="evidence" value="ECO:0007669"/>
    <property type="project" value="UniProtKB-KW"/>
</dbReference>
<keyword evidence="4" id="KW-0539">Nucleus</keyword>
<dbReference type="OrthoDB" id="76105at2759"/>
<dbReference type="AlphaFoldDB" id="A0A2P6TVK5"/>
<evidence type="ECO:0000256" key="1">
    <source>
        <dbReference type="ARBA" id="ARBA00004604"/>
    </source>
</evidence>
<dbReference type="EMBL" id="LHPG02000005">
    <property type="protein sequence ID" value="PRW58087.1"/>
    <property type="molecule type" value="Genomic_DNA"/>
</dbReference>
<comment type="caution">
    <text evidence="8">The sequence shown here is derived from an EMBL/GenBank/DDBJ whole genome shotgun (WGS) entry which is preliminary data.</text>
</comment>
<dbReference type="InterPro" id="IPR029060">
    <property type="entry name" value="PIN-like_dom_sf"/>
</dbReference>
<gene>
    <name evidence="8" type="ORF">C2E21_2776</name>
</gene>
<proteinExistence type="inferred from homology"/>
<feature type="region of interest" description="Disordered" evidence="6">
    <location>
        <begin position="15"/>
        <end position="36"/>
    </location>
</feature>
<comment type="similarity">
    <text evidence="5">Belongs to the UTP23/FCF1 family. FCF1 subfamily.</text>
</comment>
<dbReference type="STRING" id="3076.A0A2P6TVK5"/>
<dbReference type="GO" id="GO:0042274">
    <property type="term" value="P:ribosomal small subunit biogenesis"/>
    <property type="evidence" value="ECO:0007669"/>
    <property type="project" value="UniProtKB-ARBA"/>
</dbReference>
<keyword evidence="2" id="KW-0690">Ribosome biogenesis</keyword>
<evidence type="ECO:0000256" key="2">
    <source>
        <dbReference type="ARBA" id="ARBA00022517"/>
    </source>
</evidence>
<feature type="domain" description="PIN" evidence="7">
    <location>
        <begin position="57"/>
        <end position="156"/>
    </location>
</feature>
<organism evidence="8 9">
    <name type="scientific">Chlorella sorokiniana</name>
    <name type="common">Freshwater green alga</name>
    <dbReference type="NCBI Taxonomy" id="3076"/>
    <lineage>
        <taxon>Eukaryota</taxon>
        <taxon>Viridiplantae</taxon>
        <taxon>Chlorophyta</taxon>
        <taxon>core chlorophytes</taxon>
        <taxon>Trebouxiophyceae</taxon>
        <taxon>Chlorellales</taxon>
        <taxon>Chlorellaceae</taxon>
        <taxon>Chlorella clade</taxon>
        <taxon>Chlorella</taxon>
    </lineage>
</organism>
<dbReference type="Gene3D" id="3.40.50.1010">
    <property type="entry name" value="5'-nuclease"/>
    <property type="match status" value="1"/>
</dbReference>
<reference evidence="8 9" key="1">
    <citation type="journal article" date="2018" name="Plant J.">
        <title>Genome sequences of Chlorella sorokiniana UTEX 1602 and Micractinium conductrix SAG 241.80: implications to maltose excretion by a green alga.</title>
        <authorList>
            <person name="Arriola M.B."/>
            <person name="Velmurugan N."/>
            <person name="Zhang Y."/>
            <person name="Plunkett M.H."/>
            <person name="Hondzo H."/>
            <person name="Barney B.M."/>
        </authorList>
    </citation>
    <scope>NUCLEOTIDE SEQUENCE [LARGE SCALE GENOMIC DNA]</scope>
    <source>
        <strain evidence="9">UTEX 1602</strain>
    </source>
</reference>
<evidence type="ECO:0000259" key="7">
    <source>
        <dbReference type="SMART" id="SM00670"/>
    </source>
</evidence>
<dbReference type="Proteomes" id="UP000239899">
    <property type="component" value="Unassembled WGS sequence"/>
</dbReference>
<dbReference type="Pfam" id="PF04900">
    <property type="entry name" value="Fcf1"/>
    <property type="match status" value="1"/>
</dbReference>
<name>A0A2P6TVK5_CHLSO</name>
<accession>A0A2P6TVK5</accession>
<keyword evidence="9" id="KW-1185">Reference proteome</keyword>
<evidence type="ECO:0000256" key="6">
    <source>
        <dbReference type="SAM" id="MobiDB-lite"/>
    </source>
</evidence>
<evidence type="ECO:0000313" key="9">
    <source>
        <dbReference type="Proteomes" id="UP000239899"/>
    </source>
</evidence>